<accession>A0A0G0LSN3</accession>
<dbReference type="Proteomes" id="UP000033862">
    <property type="component" value="Unassembled WGS sequence"/>
</dbReference>
<reference evidence="1 2" key="1">
    <citation type="journal article" date="2015" name="Nature">
        <title>rRNA introns, odd ribosomes, and small enigmatic genomes across a large radiation of phyla.</title>
        <authorList>
            <person name="Brown C.T."/>
            <person name="Hug L.A."/>
            <person name="Thomas B.C."/>
            <person name="Sharon I."/>
            <person name="Castelle C.J."/>
            <person name="Singh A."/>
            <person name="Wilkins M.J."/>
            <person name="Williams K.H."/>
            <person name="Banfield J.F."/>
        </authorList>
    </citation>
    <scope>NUCLEOTIDE SEQUENCE [LARGE SCALE GENOMIC DNA]</scope>
</reference>
<gene>
    <name evidence="1" type="ORF">UT15_C0002G0063</name>
</gene>
<comment type="caution">
    <text evidence="1">The sequence shown here is derived from an EMBL/GenBank/DDBJ whole genome shotgun (WGS) entry which is preliminary data.</text>
</comment>
<name>A0A0G0LSN3_9BACT</name>
<protein>
    <submittedName>
        <fullName evidence="1">Uncharacterized protein</fullName>
    </submittedName>
</protein>
<proteinExistence type="predicted"/>
<organism evidence="1 2">
    <name type="scientific">Berkelbacteria bacterium GW2011_GWA1_39_10</name>
    <dbReference type="NCBI Taxonomy" id="1618332"/>
    <lineage>
        <taxon>Bacteria</taxon>
        <taxon>Candidatus Berkelbacteria</taxon>
    </lineage>
</organism>
<dbReference type="AlphaFoldDB" id="A0A0G0LSN3"/>
<evidence type="ECO:0000313" key="1">
    <source>
        <dbReference type="EMBL" id="KKQ90990.1"/>
    </source>
</evidence>
<evidence type="ECO:0000313" key="2">
    <source>
        <dbReference type="Proteomes" id="UP000033862"/>
    </source>
</evidence>
<sequence length="181" mass="20039">MPVASVLTASVASIGLKADGSEIFPVLCLYYPFGIFLTLDELLPNTKGPITILPDHVVVNIANPVVGKKSIIQAAAFCYNSGDIVIFKGQSDDLDKNKLNDFQILAREKQKFYFMILSPTPAELSRPIGKLLFRQYSVICSLKCDNLFFNNPEFDEFLSSLNASDSDVANTLRLRKLLTNN</sequence>
<dbReference type="EMBL" id="LBVS01000002">
    <property type="protein sequence ID" value="KKQ90990.1"/>
    <property type="molecule type" value="Genomic_DNA"/>
</dbReference>